<dbReference type="Pfam" id="PF07293">
    <property type="entry name" value="DUF1450"/>
    <property type="match status" value="1"/>
</dbReference>
<keyword evidence="2" id="KW-1185">Reference proteome</keyword>
<gene>
    <name evidence="1" type="ORF">IO99_17745</name>
</gene>
<dbReference type="AlphaFoldDB" id="A0A084J7H2"/>
<sequence>MGKKISTCKCNEGQEKLVDELKKVISDENKITENMCIGACNLCSHKYIARVDGVLVENESLEEVLNSIKEEVHRI</sequence>
<comment type="caution">
    <text evidence="1">The sequence shown here is derived from an EMBL/GenBank/DDBJ whole genome shotgun (WGS) entry which is preliminary data.</text>
</comment>
<dbReference type="eggNOG" id="ENOG50325GI">
    <property type="taxonomic scope" value="Bacteria"/>
</dbReference>
<accession>A0A084J7H2</accession>
<evidence type="ECO:0000313" key="1">
    <source>
        <dbReference type="EMBL" id="KEZ84906.1"/>
    </source>
</evidence>
<protein>
    <recommendedName>
        <fullName evidence="3">DUF1450 domain-containing protein</fullName>
    </recommendedName>
</protein>
<dbReference type="Proteomes" id="UP000028542">
    <property type="component" value="Unassembled WGS sequence"/>
</dbReference>
<evidence type="ECO:0008006" key="3">
    <source>
        <dbReference type="Google" id="ProtNLM"/>
    </source>
</evidence>
<name>A0A084J7H2_9CLOT</name>
<dbReference type="InterPro" id="IPR009910">
    <property type="entry name" value="DUF1450"/>
</dbReference>
<proteinExistence type="predicted"/>
<evidence type="ECO:0000313" key="2">
    <source>
        <dbReference type="Proteomes" id="UP000028542"/>
    </source>
</evidence>
<dbReference type="EMBL" id="JPMD01000053">
    <property type="protein sequence ID" value="KEZ84906.1"/>
    <property type="molecule type" value="Genomic_DNA"/>
</dbReference>
<organism evidence="1 2">
    <name type="scientific">Clostridium sulfidigenes</name>
    <dbReference type="NCBI Taxonomy" id="318464"/>
    <lineage>
        <taxon>Bacteria</taxon>
        <taxon>Bacillati</taxon>
        <taxon>Bacillota</taxon>
        <taxon>Clostridia</taxon>
        <taxon>Eubacteriales</taxon>
        <taxon>Clostridiaceae</taxon>
        <taxon>Clostridium</taxon>
    </lineage>
</organism>
<dbReference type="RefSeq" id="WP_035135580.1">
    <property type="nucleotide sequence ID" value="NZ_JPMD01000053.1"/>
</dbReference>
<dbReference type="STRING" id="318464.IO99_17745"/>
<reference evidence="1 2" key="1">
    <citation type="submission" date="2014-07" db="EMBL/GenBank/DDBJ databases">
        <title>Draft genome of Clostridium sulfidigenes 113A isolated from sediments associated with methane hydrate from Krishna Godavari basin.</title>
        <authorList>
            <person name="Honkalas V.S."/>
            <person name="Dabir A.P."/>
            <person name="Arora P."/>
            <person name="Dhakephalkar P.K."/>
        </authorList>
    </citation>
    <scope>NUCLEOTIDE SEQUENCE [LARGE SCALE GENOMIC DNA]</scope>
    <source>
        <strain evidence="1 2">113A</strain>
    </source>
</reference>